<evidence type="ECO:0000313" key="3">
    <source>
        <dbReference type="Proteomes" id="UP000619244"/>
    </source>
</evidence>
<sequence length="158" mass="16480">MLLTACCAVPADAPSYAAVDQWAAQVPQNALARPGVRTTGPFALHQAPATSTIQRVMHLTCSGGPADLLGRSPADARQVAVDGRTARGSPTSSRPSLRRTHGRPPADADKTTEVTGFTALLAPFDLAAVTVTADALHTCHGHVTWQVRVKKGCITFSS</sequence>
<evidence type="ECO:0000313" key="2">
    <source>
        <dbReference type="EMBL" id="GGY09756.1"/>
    </source>
</evidence>
<comment type="caution">
    <text evidence="2">The sequence shown here is derived from an EMBL/GenBank/DDBJ whole genome shotgun (WGS) entry which is preliminary data.</text>
</comment>
<reference evidence="2" key="2">
    <citation type="submission" date="2020-09" db="EMBL/GenBank/DDBJ databases">
        <authorList>
            <person name="Sun Q."/>
            <person name="Ohkuma M."/>
        </authorList>
    </citation>
    <scope>NUCLEOTIDE SEQUENCE</scope>
    <source>
        <strain evidence="2">JCM 4790</strain>
    </source>
</reference>
<accession>A0A918P094</accession>
<keyword evidence="3" id="KW-1185">Reference proteome</keyword>
<evidence type="ECO:0000256" key="1">
    <source>
        <dbReference type="SAM" id="MobiDB-lite"/>
    </source>
</evidence>
<gene>
    <name evidence="2" type="ORF">GCM10010358_73010</name>
</gene>
<protein>
    <submittedName>
        <fullName evidence="2">Uncharacterized protein</fullName>
    </submittedName>
</protein>
<name>A0A918P094_9ACTN</name>
<dbReference type="EMBL" id="BMVU01000071">
    <property type="protein sequence ID" value="GGY09756.1"/>
    <property type="molecule type" value="Genomic_DNA"/>
</dbReference>
<reference evidence="2" key="1">
    <citation type="journal article" date="2014" name="Int. J. Syst. Evol. Microbiol.">
        <title>Complete genome sequence of Corynebacterium casei LMG S-19264T (=DSM 44701T), isolated from a smear-ripened cheese.</title>
        <authorList>
            <consortium name="US DOE Joint Genome Institute (JGI-PGF)"/>
            <person name="Walter F."/>
            <person name="Albersmeier A."/>
            <person name="Kalinowski J."/>
            <person name="Ruckert C."/>
        </authorList>
    </citation>
    <scope>NUCLEOTIDE SEQUENCE</scope>
    <source>
        <strain evidence="2">JCM 4790</strain>
    </source>
</reference>
<dbReference type="Proteomes" id="UP000619244">
    <property type="component" value="Unassembled WGS sequence"/>
</dbReference>
<feature type="region of interest" description="Disordered" evidence="1">
    <location>
        <begin position="80"/>
        <end position="111"/>
    </location>
</feature>
<dbReference type="AlphaFoldDB" id="A0A918P094"/>
<organism evidence="2 3">
    <name type="scientific">Streptomyces minutiscleroticus</name>
    <dbReference type="NCBI Taxonomy" id="68238"/>
    <lineage>
        <taxon>Bacteria</taxon>
        <taxon>Bacillati</taxon>
        <taxon>Actinomycetota</taxon>
        <taxon>Actinomycetes</taxon>
        <taxon>Kitasatosporales</taxon>
        <taxon>Streptomycetaceae</taxon>
        <taxon>Streptomyces</taxon>
    </lineage>
</organism>
<proteinExistence type="predicted"/>